<reference evidence="5" key="1">
    <citation type="journal article" date="2018" name="Gigascience">
        <title>Genome assembly of the Pink Ipe (Handroanthus impetiginosus, Bignoniaceae), a highly valued, ecologically keystone Neotropical timber forest tree.</title>
        <authorList>
            <person name="Silva-Junior O.B."/>
            <person name="Grattapaglia D."/>
            <person name="Novaes E."/>
            <person name="Collevatti R.G."/>
        </authorList>
    </citation>
    <scope>NUCLEOTIDE SEQUENCE [LARGE SCALE GENOMIC DNA]</scope>
    <source>
        <strain evidence="5">cv. UFG-1</strain>
    </source>
</reference>
<sequence length="83" mass="9462">MFLEGTMSPHIGNLSFLVSLNITGNNFHGDLPENWRINLCRLRVVDFSNSSFGGELPRTWFGIMTDGFEELYLNYSHFSGMVI</sequence>
<gene>
    <name evidence="4" type="ORF">CDL12_29844</name>
</gene>
<keyword evidence="2" id="KW-0677">Repeat</keyword>
<keyword evidence="4" id="KW-0418">Kinase</keyword>
<dbReference type="Pfam" id="PF00560">
    <property type="entry name" value="LRR_1"/>
    <property type="match status" value="1"/>
</dbReference>
<evidence type="ECO:0000313" key="4">
    <source>
        <dbReference type="EMBL" id="PIM97682.1"/>
    </source>
</evidence>
<dbReference type="STRING" id="429701.A0A2G9FX97"/>
<dbReference type="Proteomes" id="UP000231279">
    <property type="component" value="Unassembled WGS sequence"/>
</dbReference>
<keyword evidence="4" id="KW-0723">Serine/threonine-protein kinase</keyword>
<keyword evidence="1" id="KW-0433">Leucine-rich repeat</keyword>
<dbReference type="GO" id="GO:0004674">
    <property type="term" value="F:protein serine/threonine kinase activity"/>
    <property type="evidence" value="ECO:0007669"/>
    <property type="project" value="UniProtKB-KW"/>
</dbReference>
<keyword evidence="5" id="KW-1185">Reference proteome</keyword>
<dbReference type="PANTHER" id="PTHR48056">
    <property type="entry name" value="LRR RECEPTOR-LIKE SERINE/THREONINE-PROTEIN KINASE-RELATED"/>
    <property type="match status" value="1"/>
</dbReference>
<evidence type="ECO:0000256" key="1">
    <source>
        <dbReference type="ARBA" id="ARBA00022614"/>
    </source>
</evidence>
<keyword evidence="4" id="KW-0808">Transferase</keyword>
<evidence type="ECO:0000256" key="3">
    <source>
        <dbReference type="ARBA" id="ARBA00023180"/>
    </source>
</evidence>
<dbReference type="InterPro" id="IPR001611">
    <property type="entry name" value="Leu-rich_rpt"/>
</dbReference>
<organism evidence="4 5">
    <name type="scientific">Handroanthus impetiginosus</name>
    <dbReference type="NCBI Taxonomy" id="429701"/>
    <lineage>
        <taxon>Eukaryota</taxon>
        <taxon>Viridiplantae</taxon>
        <taxon>Streptophyta</taxon>
        <taxon>Embryophyta</taxon>
        <taxon>Tracheophyta</taxon>
        <taxon>Spermatophyta</taxon>
        <taxon>Magnoliopsida</taxon>
        <taxon>eudicotyledons</taxon>
        <taxon>Gunneridae</taxon>
        <taxon>Pentapetalae</taxon>
        <taxon>asterids</taxon>
        <taxon>lamiids</taxon>
        <taxon>Lamiales</taxon>
        <taxon>Bignoniaceae</taxon>
        <taxon>Crescentiina</taxon>
        <taxon>Tabebuia alliance</taxon>
        <taxon>Handroanthus</taxon>
    </lineage>
</organism>
<dbReference type="Gene3D" id="3.80.10.10">
    <property type="entry name" value="Ribonuclease Inhibitor"/>
    <property type="match status" value="1"/>
</dbReference>
<dbReference type="AlphaFoldDB" id="A0A2G9FX97"/>
<comment type="caution">
    <text evidence="4">The sequence shown here is derived from an EMBL/GenBank/DDBJ whole genome shotgun (WGS) entry which is preliminary data.</text>
</comment>
<keyword evidence="3" id="KW-0325">Glycoprotein</keyword>
<dbReference type="EMBL" id="NKXS01009274">
    <property type="protein sequence ID" value="PIM97682.1"/>
    <property type="molecule type" value="Genomic_DNA"/>
</dbReference>
<evidence type="ECO:0000313" key="5">
    <source>
        <dbReference type="Proteomes" id="UP000231279"/>
    </source>
</evidence>
<dbReference type="OrthoDB" id="1425900at2759"/>
<dbReference type="SUPFAM" id="SSF52058">
    <property type="entry name" value="L domain-like"/>
    <property type="match status" value="1"/>
</dbReference>
<protein>
    <submittedName>
        <fullName evidence="4">Non-specific serine/threonine protein kinase</fullName>
        <ecNumber evidence="4">2.7.11.1</ecNumber>
    </submittedName>
</protein>
<name>A0A2G9FX97_9LAMI</name>
<dbReference type="InterPro" id="IPR032675">
    <property type="entry name" value="LRR_dom_sf"/>
</dbReference>
<proteinExistence type="predicted"/>
<evidence type="ECO:0000256" key="2">
    <source>
        <dbReference type="ARBA" id="ARBA00022737"/>
    </source>
</evidence>
<accession>A0A2G9FX97</accession>
<dbReference type="InterPro" id="IPR050647">
    <property type="entry name" value="Plant_LRR-RLKs"/>
</dbReference>
<dbReference type="EC" id="2.7.11.1" evidence="4"/>